<dbReference type="Gene3D" id="1.10.1540.10">
    <property type="entry name" value="BEACH domain"/>
    <property type="match status" value="1"/>
</dbReference>
<sequence length="2384" mass="259110">MLRRLSEAASRAARPLQTPPADVPPVPPLPTSDSSNSLSSPALTEALSYDIVTSPQPERIAHAREDLLHALEDLQNAQAGDLEARLSALATIQLVLQEHDARDLLTAFSTHGGFEVVVGALASLDGIPAPAALEGEKDGQENKEVGEGVDDMPEDDLRYHLATLILHVLHLALRLPANCDALSFSALSSAFDLSGLIGPNSTIEEKARTFSLIWAFLVGDFSEGASALLVVRSKVLEQLDPVSSSVETPSTLATVRSVVASRRLDTQPEKVVHPSVVSLLLDLLESKLDPLVEAEAQLRLTVLALIASLLDGRAGERSVVRLSEAGLLRESLRRILPSHGGEAAAAKGSGDEREIWLGITRDMLSKLGARGKDASELFRAVGESKKLDVEMLQLILDTMPTSRNPPFVEFDFTRSGSSCLNVRSLGRPFPPATHGYSFLAWICVEVSPTTSPLIILGATDPSSKTFFEFSLTPSLHFAVQTSLRTPPVEFSDYTLAPGEYHHVALVHQRPKFTSQSTASLYVDGVLVDTVKLAYPAAPPKDWDVAAWLGTPAERAQTAPVATTSKADGPRWKLGPTWLVHGDLQEEFVQVCYRLGARYEGNFQDILGRFLTNSAASTINVKLDGLVRDASAQKTRSSAVASSPLIYALRHKGSAILPEHRIYFSFSASNLLSVAPPIGIHLAPTPRAAETLKLAVASRDAAIVNAAVPAKIEDAVVKLNGLAFVEHATVGRPRGLDDAIWAHGGTTMLLSWVDKASSSKELEVAVRVLVEALRDSWRLTEEAEERHAYEILGLLLRRKATFITASVHDAILSLAGFDLAQPAKSVVVNPLACQHLVLDFSLWTAADPAVQWAHFDRLRDLMTTSETADYNLKKLQKQHIVRKLLFAIRSRLFDEALLDEIVDLLMLIVSGNLATDTIRYLATYLAASLTTDSTKGKQPAKAHEQPSTFVYDVQQLDAGRYRAPIRILQKLHDLLLDPEQTTALAKWAKHVRSKWVLALLQDRHTPPHAAVLVTRILVRLLQSQGPAYTAKFVNSDSGLSILRASLPRFWYLGQLDLALFALLHNHDISTHSLDAPLQPSLFLASADSAITSAPEVLRIILAVLGRGLKVLDDLRMNGADLAAPEDATATETLDTGFASLVDLLAQAGRATAEGTDWPLLASPVALSDLIHILRPTLRLPSLPEYPPTAEPPALPVISSVNGFEIAEPAVPNRPPASATASPSLTLDVASLSNDSASQPSPLSALDVQGAVSSETGPVIPAALLILDVLAQQVTNGITTRDSRQPVTLAPTLAHFPSSDPALQPLRLILDAGATSDARSQVVFRTLLFAECVRRLARASMSPVVSARIAAFVEVATAFAYQGWLADVHGLLSFTLAYLEKLVDETALAALPDRDEPVQALYSSLNRLILLGLLNPLSSPRTLELIAHHQLVAFSPQNEQTEQLQLLVYRLAKLAADDKVGQSAIHALKLLALQRAQDIDEAFQQKRHEAEEPFTNRLVQADDADLVAILGEHDDLLAPLGRAWDKFVANEQLQARTTIDLEMARLRDLANSLLENGESQSAAASEPVDQATDEPAVEEDKQRKIIRLLEAGDEFQAVYNVSSIRGVDAHPALLLIGRKNVYLVEGYHHTASGEVVDSWDAPDEAKLFFADGQSFLLTFSQGRQAEALNDLADKNPEAVASGSVHFSSSSFGSKLSDALVGQRTKLERMTKRWEQRQVSNFEYLMFLNTLAGRTYSDLTTYPVFPWILADYDSDELDLNDERTFRDLTKPMGCQSPERMREFQERYAQLAELDGPDDPKPFHYGTHYTSAMIASGYLIRLAPFTEAYLDLQGGSFDHADRLFWSVKRAWESASADVRELIPEFFYLPDFLTNANGLEFGRRQENDALIDDVQLPPWAKGNPRLFVELHRQALESEYVGTHLHAWIDLVFGYKQRGEAAVNAVNCFSELSYEGAIDLDTVDDPEQRKAATSVIHNFGMTPRQLFTHPHPLRRARLVPKATHTLFAPDLPVERVVQTLVQCISPIATLERGTFIASIAGPPSPSMPDKLRIESPQTLSAPGDPTVSVHFGFGDNGLRVYERNASLPLSLEEGGHLGRVTAACFADSTTLVTAADEQHANLKRLASLRGGHSVRVVSLATSKAFAVIASGDEEGGVVLWDLNRLRPVRHLEGHEEAVQAVAISSTTGDIVTCSGATMRVWTVNGILLATHSTGSAAFPITSVAWSKSETSPLLATGHAFGRVSLFKRVPSSAPTGWDLQLVHSLRLEDRLKPSTSPSPSSPSRRARRSTLPSQAGDTVTALTFTSRTLYAGTDEGKVHLLNPPPSELFLPDSAAAACMACGTKFTLLETRRRCAACAGVFCNLDVTRSVEAGGRYCGDCFSQLSPLLVH</sequence>
<dbReference type="Pfam" id="PF00400">
    <property type="entry name" value="WD40"/>
    <property type="match status" value="1"/>
</dbReference>
<dbReference type="Gene3D" id="2.60.120.200">
    <property type="match status" value="1"/>
</dbReference>
<evidence type="ECO:0000256" key="3">
    <source>
        <dbReference type="ARBA" id="ARBA00022737"/>
    </source>
</evidence>
<evidence type="ECO:0000256" key="1">
    <source>
        <dbReference type="ARBA" id="ARBA00022574"/>
    </source>
</evidence>
<dbReference type="SUPFAM" id="SSF81837">
    <property type="entry name" value="BEACH domain"/>
    <property type="match status" value="1"/>
</dbReference>
<dbReference type="InterPro" id="IPR013320">
    <property type="entry name" value="ConA-like_dom_sf"/>
</dbReference>
<dbReference type="SUPFAM" id="SSF57903">
    <property type="entry name" value="FYVE/PHD zinc finger"/>
    <property type="match status" value="1"/>
</dbReference>
<evidence type="ECO:0000256" key="4">
    <source>
        <dbReference type="ARBA" id="ARBA00022771"/>
    </source>
</evidence>
<organism evidence="11 12">
    <name type="scientific">Rhodotorula paludigena</name>
    <dbReference type="NCBI Taxonomy" id="86838"/>
    <lineage>
        <taxon>Eukaryota</taxon>
        <taxon>Fungi</taxon>
        <taxon>Dikarya</taxon>
        <taxon>Basidiomycota</taxon>
        <taxon>Pucciniomycotina</taxon>
        <taxon>Microbotryomycetes</taxon>
        <taxon>Sporidiobolales</taxon>
        <taxon>Sporidiobolaceae</taxon>
        <taxon>Rhodotorula</taxon>
    </lineage>
</organism>
<dbReference type="EMBL" id="BQKY01000001">
    <property type="protein sequence ID" value="GJN87145.1"/>
    <property type="molecule type" value="Genomic_DNA"/>
</dbReference>
<keyword evidence="5" id="KW-0862">Zinc</keyword>
<keyword evidence="3" id="KW-0677">Repeat</keyword>
<keyword evidence="12" id="KW-1185">Reference proteome</keyword>
<dbReference type="InterPro" id="IPR000306">
    <property type="entry name" value="Znf_FYVE"/>
</dbReference>
<keyword evidence="4" id="KW-0863">Zinc-finger</keyword>
<evidence type="ECO:0000259" key="10">
    <source>
        <dbReference type="PROSITE" id="PS50197"/>
    </source>
</evidence>
<feature type="compositionally biased region" description="Low complexity" evidence="9">
    <location>
        <begin position="2267"/>
        <end position="2287"/>
    </location>
</feature>
<proteinExistence type="predicted"/>
<dbReference type="PANTHER" id="PTHR46108:SF4">
    <property type="entry name" value="BLUE CHEESE"/>
    <property type="match status" value="1"/>
</dbReference>
<keyword evidence="1 8" id="KW-0853">WD repeat</keyword>
<dbReference type="Pfam" id="PF13385">
    <property type="entry name" value="Laminin_G_3"/>
    <property type="match status" value="1"/>
</dbReference>
<dbReference type="InterPro" id="IPR036372">
    <property type="entry name" value="BEACH_dom_sf"/>
</dbReference>
<dbReference type="GO" id="GO:0008270">
    <property type="term" value="F:zinc ion binding"/>
    <property type="evidence" value="ECO:0007669"/>
    <property type="project" value="UniProtKB-KW"/>
</dbReference>
<dbReference type="FunFam" id="1.10.1540.10:FF:000001">
    <property type="entry name" value="neurobeachin isoform X1"/>
    <property type="match status" value="1"/>
</dbReference>
<evidence type="ECO:0000256" key="7">
    <source>
        <dbReference type="ARBA" id="ARBA00073334"/>
    </source>
</evidence>
<name>A0AAV5GBK4_9BASI</name>
<feature type="compositionally biased region" description="Low complexity" evidence="9">
    <location>
        <begin position="31"/>
        <end position="40"/>
    </location>
</feature>
<keyword evidence="2" id="KW-0479">Metal-binding</keyword>
<dbReference type="InterPro" id="IPR000409">
    <property type="entry name" value="BEACH_dom"/>
</dbReference>
<dbReference type="InterPro" id="IPR015943">
    <property type="entry name" value="WD40/YVTN_repeat-like_dom_sf"/>
</dbReference>
<dbReference type="Gene3D" id="3.30.40.10">
    <property type="entry name" value="Zinc/RING finger domain, C3HC4 (zinc finger)"/>
    <property type="match status" value="1"/>
</dbReference>
<feature type="domain" description="BEACH" evidence="10">
    <location>
        <begin position="1696"/>
        <end position="1988"/>
    </location>
</feature>
<dbReference type="Pfam" id="PF02138">
    <property type="entry name" value="Beach"/>
    <property type="match status" value="1"/>
</dbReference>
<dbReference type="InterPro" id="IPR011011">
    <property type="entry name" value="Znf_FYVE_PHD"/>
</dbReference>
<dbReference type="CDD" id="cd06071">
    <property type="entry name" value="Beach"/>
    <property type="match status" value="1"/>
</dbReference>
<evidence type="ECO:0000256" key="2">
    <source>
        <dbReference type="ARBA" id="ARBA00022723"/>
    </source>
</evidence>
<dbReference type="InterPro" id="IPR036322">
    <property type="entry name" value="WD40_repeat_dom_sf"/>
</dbReference>
<dbReference type="InterPro" id="IPR001680">
    <property type="entry name" value="WD40_rpt"/>
</dbReference>
<comment type="caution">
    <text evidence="11">The sequence shown here is derived from an EMBL/GenBank/DDBJ whole genome shotgun (WGS) entry which is preliminary data.</text>
</comment>
<feature type="compositionally biased region" description="Low complexity" evidence="9">
    <location>
        <begin position="7"/>
        <end position="16"/>
    </location>
</feature>
<dbReference type="SMART" id="SM00064">
    <property type="entry name" value="FYVE"/>
    <property type="match status" value="1"/>
</dbReference>
<feature type="region of interest" description="Disordered" evidence="9">
    <location>
        <begin position="2264"/>
        <end position="2290"/>
    </location>
</feature>
<feature type="repeat" description="WD" evidence="8">
    <location>
        <begin position="2123"/>
        <end position="2164"/>
    </location>
</feature>
<protein>
    <recommendedName>
        <fullName evidence="7">Beige protein homolog 1</fullName>
    </recommendedName>
</protein>
<dbReference type="InterPro" id="IPR051944">
    <property type="entry name" value="BEACH_domain_protein"/>
</dbReference>
<dbReference type="SMART" id="SM01026">
    <property type="entry name" value="Beach"/>
    <property type="match status" value="1"/>
</dbReference>
<evidence type="ECO:0000256" key="9">
    <source>
        <dbReference type="SAM" id="MobiDB-lite"/>
    </source>
</evidence>
<evidence type="ECO:0000313" key="12">
    <source>
        <dbReference type="Proteomes" id="UP001342314"/>
    </source>
</evidence>
<dbReference type="SUPFAM" id="SSF50978">
    <property type="entry name" value="WD40 repeat-like"/>
    <property type="match status" value="1"/>
</dbReference>
<feature type="region of interest" description="Disordered" evidence="9">
    <location>
        <begin position="1555"/>
        <end position="1577"/>
    </location>
</feature>
<dbReference type="PANTHER" id="PTHR46108">
    <property type="entry name" value="BLUE CHEESE"/>
    <property type="match status" value="1"/>
</dbReference>
<dbReference type="Proteomes" id="UP001342314">
    <property type="component" value="Unassembled WGS sequence"/>
</dbReference>
<reference evidence="11 12" key="1">
    <citation type="submission" date="2021-12" db="EMBL/GenBank/DDBJ databases">
        <title>High titer production of polyol ester of fatty acids by Rhodotorula paludigena BS15 towards product separation-free biomass refinery.</title>
        <authorList>
            <person name="Mano J."/>
            <person name="Ono H."/>
            <person name="Tanaka T."/>
            <person name="Naito K."/>
            <person name="Sushida H."/>
            <person name="Ike M."/>
            <person name="Tokuyasu K."/>
            <person name="Kitaoka M."/>
        </authorList>
    </citation>
    <scope>NUCLEOTIDE SEQUENCE [LARGE SCALE GENOMIC DNA]</scope>
    <source>
        <strain evidence="11 12">BS15</strain>
    </source>
</reference>
<dbReference type="PROSITE" id="PS50082">
    <property type="entry name" value="WD_REPEATS_2"/>
    <property type="match status" value="1"/>
</dbReference>
<dbReference type="SMART" id="SM00320">
    <property type="entry name" value="WD40"/>
    <property type="match status" value="3"/>
</dbReference>
<comment type="function">
    <text evidence="6">May be involved in protein sorting and cell wall formation.</text>
</comment>
<dbReference type="InterPro" id="IPR013083">
    <property type="entry name" value="Znf_RING/FYVE/PHD"/>
</dbReference>
<dbReference type="PROSITE" id="PS50197">
    <property type="entry name" value="BEACH"/>
    <property type="match status" value="1"/>
</dbReference>
<evidence type="ECO:0000256" key="5">
    <source>
        <dbReference type="ARBA" id="ARBA00022833"/>
    </source>
</evidence>
<gene>
    <name evidence="11" type="ORF">Rhopal_000090-T1</name>
</gene>
<feature type="compositionally biased region" description="Pro residues" evidence="9">
    <location>
        <begin position="17"/>
        <end position="30"/>
    </location>
</feature>
<evidence type="ECO:0000256" key="8">
    <source>
        <dbReference type="PROSITE-ProRule" id="PRU00221"/>
    </source>
</evidence>
<feature type="region of interest" description="Disordered" evidence="9">
    <location>
        <begin position="1"/>
        <end position="40"/>
    </location>
</feature>
<dbReference type="SUPFAM" id="SSF49899">
    <property type="entry name" value="Concanavalin A-like lectins/glucanases"/>
    <property type="match status" value="1"/>
</dbReference>
<evidence type="ECO:0000313" key="11">
    <source>
        <dbReference type="EMBL" id="GJN87145.1"/>
    </source>
</evidence>
<accession>A0AAV5GBK4</accession>
<evidence type="ECO:0000256" key="6">
    <source>
        <dbReference type="ARBA" id="ARBA00054699"/>
    </source>
</evidence>
<dbReference type="Gene3D" id="2.130.10.10">
    <property type="entry name" value="YVTN repeat-like/Quinoprotein amine dehydrogenase"/>
    <property type="match status" value="1"/>
</dbReference>